<comment type="caution">
    <text evidence="4">The sequence shown here is derived from an EMBL/GenBank/DDBJ whole genome shotgun (WGS) entry which is preliminary data.</text>
</comment>
<reference evidence="4" key="1">
    <citation type="submission" date="2019-11" db="EMBL/GenBank/DDBJ databases">
        <authorList>
            <person name="Li J."/>
        </authorList>
    </citation>
    <scope>NUCLEOTIDE SEQUENCE</scope>
    <source>
        <strain evidence="4">B6B</strain>
    </source>
</reference>
<accession>A0A6A8DBL9</accession>
<keyword evidence="5" id="KW-1185">Reference proteome</keyword>
<dbReference type="GO" id="GO:0016779">
    <property type="term" value="F:nucleotidyltransferase activity"/>
    <property type="evidence" value="ECO:0007669"/>
    <property type="project" value="UniProtKB-KW"/>
</dbReference>
<dbReference type="InterPro" id="IPR014729">
    <property type="entry name" value="Rossmann-like_a/b/a_fold"/>
</dbReference>
<dbReference type="SUPFAM" id="SSF52374">
    <property type="entry name" value="Nucleotidylyl transferase"/>
    <property type="match status" value="1"/>
</dbReference>
<name>A0A6A8DBL9_9BACI</name>
<dbReference type="PANTHER" id="PTHR43793">
    <property type="entry name" value="FAD SYNTHASE"/>
    <property type="match status" value="1"/>
</dbReference>
<evidence type="ECO:0000256" key="1">
    <source>
        <dbReference type="ARBA" id="ARBA00022679"/>
    </source>
</evidence>
<organism evidence="4 5">
    <name type="scientific">Aquibacillus halophilus</name>
    <dbReference type="NCBI Taxonomy" id="930132"/>
    <lineage>
        <taxon>Bacteria</taxon>
        <taxon>Bacillati</taxon>
        <taxon>Bacillota</taxon>
        <taxon>Bacilli</taxon>
        <taxon>Bacillales</taxon>
        <taxon>Bacillaceae</taxon>
        <taxon>Aquibacillus</taxon>
    </lineage>
</organism>
<evidence type="ECO:0000313" key="4">
    <source>
        <dbReference type="EMBL" id="MRH42700.1"/>
    </source>
</evidence>
<dbReference type="InterPro" id="IPR050385">
    <property type="entry name" value="Archaeal_FAD_synthase"/>
</dbReference>
<dbReference type="PANTHER" id="PTHR43793:SF1">
    <property type="entry name" value="FAD SYNTHASE"/>
    <property type="match status" value="1"/>
</dbReference>
<evidence type="ECO:0000256" key="2">
    <source>
        <dbReference type="ARBA" id="ARBA00022695"/>
    </source>
</evidence>
<gene>
    <name evidence="4" type="ORF">GH741_08370</name>
</gene>
<proteinExistence type="predicted"/>
<evidence type="ECO:0000313" key="5">
    <source>
        <dbReference type="Proteomes" id="UP000799092"/>
    </source>
</evidence>
<keyword evidence="1 4" id="KW-0808">Transferase</keyword>
<dbReference type="Proteomes" id="UP000799092">
    <property type="component" value="Unassembled WGS sequence"/>
</dbReference>
<evidence type="ECO:0000259" key="3">
    <source>
        <dbReference type="Pfam" id="PF01467"/>
    </source>
</evidence>
<dbReference type="Gene3D" id="3.40.50.620">
    <property type="entry name" value="HUPs"/>
    <property type="match status" value="1"/>
</dbReference>
<keyword evidence="2 4" id="KW-0548">Nucleotidyltransferase</keyword>
<dbReference type="EMBL" id="WJNG01000006">
    <property type="protein sequence ID" value="MRH42700.1"/>
    <property type="molecule type" value="Genomic_DNA"/>
</dbReference>
<sequence length="163" mass="18917">MPVKICFIVLTKFAIARLGVKCLKQYKVGYTTGVFDLFHVGHLNILKKAKEQCEYLIVGVSTDDLVTEYKSKKPTIIYEDRKTIVEGIRYVDEVVPQISRNKFTAWEHLLFNVMFVGDDWKGNALFNELEKQFNEVDVDIVYFPYTKGVSSTMVKEKMDRVMK</sequence>
<dbReference type="AlphaFoldDB" id="A0A6A8DBL9"/>
<feature type="domain" description="Cytidyltransferase-like" evidence="3">
    <location>
        <begin position="30"/>
        <end position="156"/>
    </location>
</feature>
<protein>
    <submittedName>
        <fullName evidence="4">Adenylyltransferase/cytidyltransferase family protein</fullName>
    </submittedName>
</protein>
<dbReference type="InterPro" id="IPR004821">
    <property type="entry name" value="Cyt_trans-like"/>
</dbReference>
<dbReference type="OrthoDB" id="9802794at2"/>
<dbReference type="NCBIfam" id="TIGR00125">
    <property type="entry name" value="cyt_tran_rel"/>
    <property type="match status" value="1"/>
</dbReference>
<dbReference type="Pfam" id="PF01467">
    <property type="entry name" value="CTP_transf_like"/>
    <property type="match status" value="1"/>
</dbReference>